<protein>
    <recommendedName>
        <fullName evidence="3 9">Nicotinate phosphoribosyltransferase</fullName>
        <ecNumber evidence="3 9">6.3.4.21</ecNumber>
    </recommendedName>
</protein>
<dbReference type="GO" id="GO:0005829">
    <property type="term" value="C:cytosol"/>
    <property type="evidence" value="ECO:0007669"/>
    <property type="project" value="TreeGrafter"/>
</dbReference>
<gene>
    <name evidence="10" type="ORF">SPRI_4633</name>
</gene>
<dbReference type="GeneID" id="97234317"/>
<dbReference type="NCBIfam" id="NF006698">
    <property type="entry name" value="PRK09243.1-5"/>
    <property type="match status" value="1"/>
</dbReference>
<evidence type="ECO:0000256" key="1">
    <source>
        <dbReference type="ARBA" id="ARBA00004952"/>
    </source>
</evidence>
<dbReference type="InterPro" id="IPR036068">
    <property type="entry name" value="Nicotinate_pribotase-like_C"/>
</dbReference>
<dbReference type="AlphaFoldDB" id="A0A0M3QJB6"/>
<dbReference type="GO" id="GO:0034355">
    <property type="term" value="P:NAD+ biosynthetic process via the salvage pathway"/>
    <property type="evidence" value="ECO:0007669"/>
    <property type="project" value="TreeGrafter"/>
</dbReference>
<dbReference type="PIRSF" id="PIRSF000484">
    <property type="entry name" value="NAPRT"/>
    <property type="match status" value="1"/>
</dbReference>
<evidence type="ECO:0000256" key="8">
    <source>
        <dbReference type="ARBA" id="ARBA00048668"/>
    </source>
</evidence>
<dbReference type="SUPFAM" id="SSF51690">
    <property type="entry name" value="Nicotinate/Quinolinate PRTase C-terminal domain-like"/>
    <property type="match status" value="1"/>
</dbReference>
<evidence type="ECO:0000256" key="7">
    <source>
        <dbReference type="ARBA" id="ARBA00022679"/>
    </source>
</evidence>
<dbReference type="InterPro" id="IPR040727">
    <property type="entry name" value="NAPRTase_N"/>
</dbReference>
<dbReference type="InterPro" id="IPR013785">
    <property type="entry name" value="Aldolase_TIM"/>
</dbReference>
<name>A0A0M3QJB6_STRPR</name>
<evidence type="ECO:0000256" key="9">
    <source>
        <dbReference type="RuleBase" id="RU365100"/>
    </source>
</evidence>
<dbReference type="PATRIC" id="fig|38300.4.peg.4859"/>
<dbReference type="GO" id="GO:0004516">
    <property type="term" value="F:nicotinate phosphoribosyltransferase activity"/>
    <property type="evidence" value="ECO:0007669"/>
    <property type="project" value="UniProtKB-UniRule"/>
</dbReference>
<comment type="similarity">
    <text evidence="2 9">Belongs to the NAPRTase family.</text>
</comment>
<organism evidence="10">
    <name type="scientific">Streptomyces pristinaespiralis</name>
    <dbReference type="NCBI Taxonomy" id="38300"/>
    <lineage>
        <taxon>Bacteria</taxon>
        <taxon>Bacillati</taxon>
        <taxon>Actinomycetota</taxon>
        <taxon>Actinomycetes</taxon>
        <taxon>Kitasatosporales</taxon>
        <taxon>Streptomycetaceae</taxon>
        <taxon>Streptomyces</taxon>
    </lineage>
</organism>
<proteinExistence type="inferred from homology"/>
<dbReference type="NCBIfam" id="TIGR01513">
    <property type="entry name" value="NAPRTase_put"/>
    <property type="match status" value="1"/>
</dbReference>
<dbReference type="STRING" id="38300.SPRI_4633"/>
<evidence type="ECO:0000256" key="5">
    <source>
        <dbReference type="ARBA" id="ARBA00022598"/>
    </source>
</evidence>
<comment type="pathway">
    <text evidence="1 9">Cofactor biosynthesis; NAD(+) biosynthesis; nicotinate D-ribonucleotide from nicotinate: step 1/1.</text>
</comment>
<evidence type="ECO:0000256" key="2">
    <source>
        <dbReference type="ARBA" id="ARBA00010897"/>
    </source>
</evidence>
<dbReference type="Proteomes" id="UP000060513">
    <property type="component" value="Chromosome"/>
</dbReference>
<keyword evidence="10" id="KW-0328">Glycosyltransferase</keyword>
<dbReference type="EMBL" id="CP011340">
    <property type="protein sequence ID" value="ALC22939.1"/>
    <property type="molecule type" value="Genomic_DNA"/>
</dbReference>
<dbReference type="UniPathway" id="UPA00253">
    <property type="reaction ID" value="UER00457"/>
</dbReference>
<comment type="PTM">
    <text evidence="9">Transiently phosphorylated on a His residue during the reaction cycle. Phosphorylation strongly increases the affinity for substrates and increases the rate of nicotinate D-ribonucleotide production. Dephosphorylation regenerates the low-affinity form of the enzyme, leading to product release.</text>
</comment>
<keyword evidence="6 9" id="KW-0662">Pyridine nucleotide biosynthesis</keyword>
<dbReference type="OrthoDB" id="9770610at2"/>
<dbReference type="KEGG" id="spri:SPRI_4633"/>
<dbReference type="PANTHER" id="PTHR11098">
    <property type="entry name" value="NICOTINATE PHOSPHORIBOSYLTRANSFERASE"/>
    <property type="match status" value="1"/>
</dbReference>
<dbReference type="Gene3D" id="3.20.20.70">
    <property type="entry name" value="Aldolase class I"/>
    <property type="match status" value="1"/>
</dbReference>
<dbReference type="GO" id="GO:0016757">
    <property type="term" value="F:glycosyltransferase activity"/>
    <property type="evidence" value="ECO:0007669"/>
    <property type="project" value="UniProtKB-KW"/>
</dbReference>
<dbReference type="OMA" id="VYFPGSP"/>
<keyword evidence="7 9" id="KW-0808">Transferase</keyword>
<keyword evidence="5 9" id="KW-0436">Ligase</keyword>
<evidence type="ECO:0000256" key="4">
    <source>
        <dbReference type="ARBA" id="ARBA00022553"/>
    </source>
</evidence>
<dbReference type="SUPFAM" id="SSF54675">
    <property type="entry name" value="Nicotinate/Quinolinate PRTase N-terminal domain-like"/>
    <property type="match status" value="1"/>
</dbReference>
<reference evidence="10 11" key="1">
    <citation type="submission" date="2015-08" db="EMBL/GenBank/DDBJ databases">
        <title>Genome sequence of the pristinamycin over-producing bacterium Streptomyces pristinaespiralis HCCB10218.</title>
        <authorList>
            <person name="Tian J."/>
            <person name="Yang J."/>
            <person name="Li L."/>
            <person name="Ruan L."/>
            <person name="Wei W."/>
            <person name="Zheng G."/>
            <person name="Wei Z."/>
            <person name="Yang S."/>
            <person name="Ge M."/>
            <person name="Jiang W."/>
            <person name="Lu Y."/>
        </authorList>
    </citation>
    <scope>NUCLEOTIDE SEQUENCE [LARGE SCALE GENOMIC DNA]</scope>
    <source>
        <strain evidence="10 11">HCCB 10218</strain>
    </source>
</reference>
<evidence type="ECO:0000256" key="3">
    <source>
        <dbReference type="ARBA" id="ARBA00013236"/>
    </source>
</evidence>
<sequence>MNTADLGLPVDVPSTALFTDQYEFTMLQAALKAGTAERRSVFEVFTRRLPEGRRYGVVAGTGRVLDAVENFRFDAGVLGFLREQHIVDEPTLQWLSRYRFSGDIWGYPEGEVYFPGSPIIRVEGTFAECVLLETVILSILNHDSAIAAAASRMSAAAGGRRLIEMGARRTHELSAVAAARAAYVGGFDSTSDLAAGFRYAIPTVGTSAHAFTLLHDSERGAFQAQVDSLGRGTTLLVDTYDVAEAVRTAVDIAGPELGAVRIDSGDLLLVAHRVRQQLDELGAVDTKIVVTSDLDEYAIASLAAAPVDAYGVGTQLVTGSGHPTCSMVYKLVARARSTDPGAPLEPVAKKSLGGKMSVGGRKWAARRLDAEGIAEAEVVGVGEVPAELAERQLLVELVKGGDVVAREPLDAARARHTAAREGLPMSAIQLSRGEAVIPTEYV</sequence>
<evidence type="ECO:0000256" key="6">
    <source>
        <dbReference type="ARBA" id="ARBA00022642"/>
    </source>
</evidence>
<keyword evidence="4" id="KW-0597">Phosphoprotein</keyword>
<dbReference type="Gene3D" id="3.20.140.10">
    <property type="entry name" value="nicotinate phosphoribosyltransferase"/>
    <property type="match status" value="1"/>
</dbReference>
<comment type="catalytic activity">
    <reaction evidence="8 9">
        <text>5-phospho-alpha-D-ribose 1-diphosphate + nicotinate + ATP + H2O = nicotinate beta-D-ribonucleotide + ADP + phosphate + diphosphate</text>
        <dbReference type="Rhea" id="RHEA:36163"/>
        <dbReference type="ChEBI" id="CHEBI:15377"/>
        <dbReference type="ChEBI" id="CHEBI:30616"/>
        <dbReference type="ChEBI" id="CHEBI:32544"/>
        <dbReference type="ChEBI" id="CHEBI:33019"/>
        <dbReference type="ChEBI" id="CHEBI:43474"/>
        <dbReference type="ChEBI" id="CHEBI:57502"/>
        <dbReference type="ChEBI" id="CHEBI:58017"/>
        <dbReference type="ChEBI" id="CHEBI:456216"/>
        <dbReference type="EC" id="6.3.4.21"/>
    </reaction>
</comment>
<dbReference type="InterPro" id="IPR006405">
    <property type="entry name" value="Nic_PRibTrfase_pncB"/>
</dbReference>
<evidence type="ECO:0000313" key="11">
    <source>
        <dbReference type="Proteomes" id="UP000060513"/>
    </source>
</evidence>
<accession>A0A0M3QJB6</accession>
<comment type="function">
    <text evidence="9">Catalyzes the first step in the biosynthesis of NAD from nicotinic acid, the ATP-dependent synthesis of beta-nicotinate D-ribonucleotide from nicotinate and 5-phospho-D-ribose 1-phosphate.</text>
</comment>
<evidence type="ECO:0000313" key="10">
    <source>
        <dbReference type="EMBL" id="ALC22939.1"/>
    </source>
</evidence>
<dbReference type="RefSeq" id="WP_005317000.1">
    <property type="nucleotide sequence ID" value="NZ_CP011340.1"/>
</dbReference>
<dbReference type="NCBIfam" id="NF009131">
    <property type="entry name" value="PRK12484.1"/>
    <property type="match status" value="1"/>
</dbReference>
<dbReference type="Pfam" id="PF17767">
    <property type="entry name" value="NAPRTase_N"/>
    <property type="match status" value="1"/>
</dbReference>
<dbReference type="PANTHER" id="PTHR11098:SF8">
    <property type="entry name" value="NICOTINATE PHOSPHORIBOSYLTRANSFERASE PNCB1"/>
    <property type="match status" value="1"/>
</dbReference>
<dbReference type="EC" id="6.3.4.21" evidence="3 9"/>
<dbReference type="InterPro" id="IPR007229">
    <property type="entry name" value="Nic_PRibTrfase-Fam"/>
</dbReference>